<dbReference type="EMBL" id="BNCO01000021">
    <property type="protein sequence ID" value="GIL55536.1"/>
    <property type="molecule type" value="Genomic_DNA"/>
</dbReference>
<dbReference type="PANTHER" id="PTHR44329:SF214">
    <property type="entry name" value="PROTEIN KINASE DOMAIN-CONTAINING PROTEIN"/>
    <property type="match status" value="1"/>
</dbReference>
<evidence type="ECO:0000313" key="5">
    <source>
        <dbReference type="EMBL" id="GIL55536.1"/>
    </source>
</evidence>
<keyword evidence="2" id="KW-0472">Membrane</keyword>
<accession>A0A8J4F092</accession>
<proteinExistence type="predicted"/>
<name>A0A8J4F092_9CHLO</name>
<dbReference type="Gene3D" id="1.10.510.10">
    <property type="entry name" value="Transferase(Phosphotransferase) domain 1"/>
    <property type="match status" value="1"/>
</dbReference>
<dbReference type="AlphaFoldDB" id="A0A8J4F092"/>
<feature type="compositionally biased region" description="Polar residues" evidence="1">
    <location>
        <begin position="617"/>
        <end position="631"/>
    </location>
</feature>
<dbReference type="SUPFAM" id="SSF56112">
    <property type="entry name" value="Protein kinase-like (PK-like)"/>
    <property type="match status" value="1"/>
</dbReference>
<reference evidence="5" key="1">
    <citation type="journal article" date="2021" name="Proc. Natl. Acad. Sci. U.S.A.">
        <title>Three genomes in the algal genus Volvox reveal the fate of a haploid sex-determining region after a transition to homothallism.</title>
        <authorList>
            <person name="Yamamoto K."/>
            <person name="Hamaji T."/>
            <person name="Kawai-Toyooka H."/>
            <person name="Matsuzaki R."/>
            <person name="Takahashi F."/>
            <person name="Nishimura Y."/>
            <person name="Kawachi M."/>
            <person name="Noguchi H."/>
            <person name="Minakuchi Y."/>
            <person name="Umen J.G."/>
            <person name="Toyoda A."/>
            <person name="Nozaki H."/>
        </authorList>
    </citation>
    <scope>NUCLEOTIDE SEQUENCE</scope>
    <source>
        <strain evidence="5">NIES-3780</strain>
    </source>
</reference>
<feature type="transmembrane region" description="Helical" evidence="2">
    <location>
        <begin position="338"/>
        <end position="364"/>
    </location>
</feature>
<evidence type="ECO:0000313" key="6">
    <source>
        <dbReference type="Proteomes" id="UP000747399"/>
    </source>
</evidence>
<organism evidence="5 6">
    <name type="scientific">Volvox africanus</name>
    <dbReference type="NCBI Taxonomy" id="51714"/>
    <lineage>
        <taxon>Eukaryota</taxon>
        <taxon>Viridiplantae</taxon>
        <taxon>Chlorophyta</taxon>
        <taxon>core chlorophytes</taxon>
        <taxon>Chlorophyceae</taxon>
        <taxon>CS clade</taxon>
        <taxon>Chlamydomonadales</taxon>
        <taxon>Volvocaceae</taxon>
        <taxon>Volvox</taxon>
    </lineage>
</organism>
<keyword evidence="3" id="KW-0732">Signal</keyword>
<gene>
    <name evidence="5" type="ORF">Vafri_11098</name>
</gene>
<dbReference type="PANTHER" id="PTHR44329">
    <property type="entry name" value="SERINE/THREONINE-PROTEIN KINASE TNNI3K-RELATED"/>
    <property type="match status" value="1"/>
</dbReference>
<dbReference type="InterPro" id="IPR011009">
    <property type="entry name" value="Kinase-like_dom_sf"/>
</dbReference>
<dbReference type="Proteomes" id="UP000747399">
    <property type="component" value="Unassembled WGS sequence"/>
</dbReference>
<feature type="signal peptide" evidence="3">
    <location>
        <begin position="1"/>
        <end position="22"/>
    </location>
</feature>
<sequence>MIADIITAISVVFFLLPNLTAGHSCNSRACKYESNMQLSMASHKGPGRELVVAIDSTAGRRNCANGLQFATAVADQSVEEVFITSDITLKESDWSNVSLPFRLMRNVTVRGFNENRDSWFVLDINYVKNKIQLGAGVALVFRFLVINHWREDPQFMVPGLDLVAPGPIPERTDGLYWPAVMAENAALIQRTCAPTSDPLSTTAEHRIMERPAAFPGNQTSRFNVSQPGCLSSQSSNNNGLLRPTRCCWPMAGVRQDFATFALNLEQTGRTTLAGYLVFMRDSDYFCETLMPERCAKEYTPAGCYWRMFPKNVRGGSIPVPSPSAEDDHKTSSSSLKGAVLGGALGGAIGLCIVVLVGAAVVIVIMHRRGYQRRQPQQLLEGAPLYSVKYYYYYCCCCCSNLSDIVGGNMAATDSIIDDPEDGGKRPIDWSDDSHGRLLTDRGQQAAEIALHLEDGSSLLADLQRRHSDGPWVTVLPLQQASNQSGDFLTDPLCLVPITSLTPLHPAINLNVKLDGSEVTLSGVTLGKGGFGRVVKGMYGGIPVAVKLIDDGLWHQPAAIKQYPSVGAVPQAALYKSAPIVSVSHAAADNKKVRCSDDTQVVMGGIRSSIRQQQAAVITSSRAGASPPQQFGSAERAPSRAGDNDDCLTAAVRTDNTKHAAAASSMKRHGVAASIIVGGLVRGSCDNNNGSLPICSSKAVITSSEGAVAASSRKPAAMDIVDMMKSSAIMIPVGERGDEKDTCDQPTSNSSHYTSYAGDYFEVYSAAVAARSTLIERHERIDSIVAPADDDERMPPAKKSLEATLKQEVEVLARCQHPNIVRLLAASLQAPRFCLVMELMETSLDRLLYAKRGTRRLLPLDMVLHVSDQIARGLAYLHPTIMHRDLKPANVLISNAGSSCPVAKLADFGLSRIRNTVLITKNPEVGTAPYVAPEVFDVQNFVITDRVDVYAFGIILWEMLAGRRPWEGHNHVIIAVLVAMHKRRPPLGLLSDERCPPKLRSLIHACWDPDPARRPAAAEIVKALALVQEALLHTSTSSTMEISTRQFLSVC</sequence>
<dbReference type="InterPro" id="IPR000719">
    <property type="entry name" value="Prot_kinase_dom"/>
</dbReference>
<keyword evidence="2" id="KW-1133">Transmembrane helix</keyword>
<dbReference type="InterPro" id="IPR008271">
    <property type="entry name" value="Ser/Thr_kinase_AS"/>
</dbReference>
<evidence type="ECO:0000256" key="3">
    <source>
        <dbReference type="SAM" id="SignalP"/>
    </source>
</evidence>
<dbReference type="PROSITE" id="PS00108">
    <property type="entry name" value="PROTEIN_KINASE_ST"/>
    <property type="match status" value="1"/>
</dbReference>
<evidence type="ECO:0000256" key="1">
    <source>
        <dbReference type="SAM" id="MobiDB-lite"/>
    </source>
</evidence>
<feature type="chain" id="PRO_5035290154" description="Protein kinase domain-containing protein" evidence="3">
    <location>
        <begin position="23"/>
        <end position="1050"/>
    </location>
</feature>
<comment type="caution">
    <text evidence="5">The sequence shown here is derived from an EMBL/GenBank/DDBJ whole genome shotgun (WGS) entry which is preliminary data.</text>
</comment>
<feature type="region of interest" description="Disordered" evidence="1">
    <location>
        <begin position="617"/>
        <end position="643"/>
    </location>
</feature>
<dbReference type="SMART" id="SM00220">
    <property type="entry name" value="S_TKc"/>
    <property type="match status" value="1"/>
</dbReference>
<dbReference type="InterPro" id="IPR051681">
    <property type="entry name" value="Ser/Thr_Kinases-Pseudokinases"/>
</dbReference>
<feature type="domain" description="Protein kinase" evidence="4">
    <location>
        <begin position="748"/>
        <end position="1030"/>
    </location>
</feature>
<keyword evidence="6" id="KW-1185">Reference proteome</keyword>
<protein>
    <recommendedName>
        <fullName evidence="4">Protein kinase domain-containing protein</fullName>
    </recommendedName>
</protein>
<dbReference type="GO" id="GO:0005524">
    <property type="term" value="F:ATP binding"/>
    <property type="evidence" value="ECO:0007669"/>
    <property type="project" value="InterPro"/>
</dbReference>
<evidence type="ECO:0000259" key="4">
    <source>
        <dbReference type="PROSITE" id="PS50011"/>
    </source>
</evidence>
<keyword evidence="2" id="KW-0812">Transmembrane</keyword>
<dbReference type="Pfam" id="PF00069">
    <property type="entry name" value="Pkinase"/>
    <property type="match status" value="1"/>
</dbReference>
<dbReference type="GO" id="GO:0004674">
    <property type="term" value="F:protein serine/threonine kinase activity"/>
    <property type="evidence" value="ECO:0007669"/>
    <property type="project" value="TreeGrafter"/>
</dbReference>
<evidence type="ECO:0000256" key="2">
    <source>
        <dbReference type="SAM" id="Phobius"/>
    </source>
</evidence>
<dbReference type="PROSITE" id="PS50011">
    <property type="entry name" value="PROTEIN_KINASE_DOM"/>
    <property type="match status" value="1"/>
</dbReference>